<dbReference type="WBParaSite" id="OFLC_0000842401-mRNA-1">
    <property type="protein sequence ID" value="OFLC_0000842401-mRNA-1"/>
    <property type="gene ID" value="OFLC_0000842401"/>
</dbReference>
<evidence type="ECO:0000256" key="1">
    <source>
        <dbReference type="SAM" id="MobiDB-lite"/>
    </source>
</evidence>
<feature type="region of interest" description="Disordered" evidence="1">
    <location>
        <begin position="162"/>
        <end position="221"/>
    </location>
</feature>
<feature type="compositionally biased region" description="Polar residues" evidence="1">
    <location>
        <begin position="165"/>
        <end position="175"/>
    </location>
</feature>
<dbReference type="Proteomes" id="UP000267606">
    <property type="component" value="Unassembled WGS sequence"/>
</dbReference>
<name>A0A183HLR3_9BILA</name>
<protein>
    <submittedName>
        <fullName evidence="4">Ovule protein</fullName>
    </submittedName>
</protein>
<feature type="compositionally biased region" description="Polar residues" evidence="1">
    <location>
        <begin position="199"/>
        <end position="211"/>
    </location>
</feature>
<reference evidence="2 3" key="2">
    <citation type="submission" date="2018-11" db="EMBL/GenBank/DDBJ databases">
        <authorList>
            <consortium name="Pathogen Informatics"/>
        </authorList>
    </citation>
    <scope>NUCLEOTIDE SEQUENCE [LARGE SCALE GENOMIC DNA]</scope>
</reference>
<evidence type="ECO:0000313" key="4">
    <source>
        <dbReference type="WBParaSite" id="OFLC_0000842401-mRNA-1"/>
    </source>
</evidence>
<sequence>MEEERSENNGSVPEMMVDYDISNILYEDDMDVAGEVVVETYSHQQQQQQQQQENSVYVCDGSTVQPLVYESYAVPDYDENNCIDISGNVFQNALTDEQQEILEIRCNPEDSEIFITPSDEINSDEVVTVATTNSSQNRRTDPTVMDEKLLNEQKDMEIMEEKSLEQQNELDQASTEFDEVRHQSEMMNNDTVDDGSVVRTDSNDSLQSSDNGKFMKNFPNR</sequence>
<evidence type="ECO:0000313" key="2">
    <source>
        <dbReference type="EMBL" id="VDO55589.1"/>
    </source>
</evidence>
<organism evidence="4">
    <name type="scientific">Onchocerca flexuosa</name>
    <dbReference type="NCBI Taxonomy" id="387005"/>
    <lineage>
        <taxon>Eukaryota</taxon>
        <taxon>Metazoa</taxon>
        <taxon>Ecdysozoa</taxon>
        <taxon>Nematoda</taxon>
        <taxon>Chromadorea</taxon>
        <taxon>Rhabditida</taxon>
        <taxon>Spirurina</taxon>
        <taxon>Spiruromorpha</taxon>
        <taxon>Filarioidea</taxon>
        <taxon>Onchocercidae</taxon>
        <taxon>Onchocerca</taxon>
    </lineage>
</organism>
<dbReference type="EMBL" id="UZAJ01009514">
    <property type="protein sequence ID" value="VDO55589.1"/>
    <property type="molecule type" value="Genomic_DNA"/>
</dbReference>
<evidence type="ECO:0000313" key="3">
    <source>
        <dbReference type="Proteomes" id="UP000267606"/>
    </source>
</evidence>
<dbReference type="AlphaFoldDB" id="A0A183HLR3"/>
<proteinExistence type="predicted"/>
<reference evidence="4" key="1">
    <citation type="submission" date="2016-06" db="UniProtKB">
        <authorList>
            <consortium name="WormBaseParasite"/>
        </authorList>
    </citation>
    <scope>IDENTIFICATION</scope>
</reference>
<accession>A0A183HLR3</accession>
<keyword evidence="3" id="KW-1185">Reference proteome</keyword>
<gene>
    <name evidence="2" type="ORF">OFLC_LOCUS8422</name>
</gene>